<dbReference type="OrthoDB" id="3033142at2759"/>
<dbReference type="STRING" id="5627.A0A1C7M9E3"/>
<dbReference type="EMBL" id="LUGG01000007">
    <property type="protein sequence ID" value="OBZ73217.1"/>
    <property type="molecule type" value="Genomic_DNA"/>
</dbReference>
<keyword evidence="3" id="KW-1185">Reference proteome</keyword>
<comment type="caution">
    <text evidence="2">The sequence shown here is derived from an EMBL/GenBank/DDBJ whole genome shotgun (WGS) entry which is preliminary data.</text>
</comment>
<evidence type="ECO:0000313" key="3">
    <source>
        <dbReference type="Proteomes" id="UP000092993"/>
    </source>
</evidence>
<gene>
    <name evidence="2" type="ORF">A0H81_07058</name>
</gene>
<accession>A0A1C7M9E3</accession>
<name>A0A1C7M9E3_GRIFR</name>
<evidence type="ECO:0000313" key="2">
    <source>
        <dbReference type="EMBL" id="OBZ73217.1"/>
    </source>
</evidence>
<organism evidence="2 3">
    <name type="scientific">Grifola frondosa</name>
    <name type="common">Maitake</name>
    <name type="synonym">Polyporus frondosus</name>
    <dbReference type="NCBI Taxonomy" id="5627"/>
    <lineage>
        <taxon>Eukaryota</taxon>
        <taxon>Fungi</taxon>
        <taxon>Dikarya</taxon>
        <taxon>Basidiomycota</taxon>
        <taxon>Agaricomycotina</taxon>
        <taxon>Agaricomycetes</taxon>
        <taxon>Polyporales</taxon>
        <taxon>Grifolaceae</taxon>
        <taxon>Grifola</taxon>
    </lineage>
</organism>
<reference evidence="2 3" key="1">
    <citation type="submission" date="2016-03" db="EMBL/GenBank/DDBJ databases">
        <title>Whole genome sequencing of Grifola frondosa 9006-11.</title>
        <authorList>
            <person name="Min B."/>
            <person name="Park H."/>
            <person name="Kim J.-G."/>
            <person name="Cho H."/>
            <person name="Oh Y.-L."/>
            <person name="Kong W.-S."/>
            <person name="Choi I.-G."/>
        </authorList>
    </citation>
    <scope>NUCLEOTIDE SEQUENCE [LARGE SCALE GENOMIC DNA]</scope>
    <source>
        <strain evidence="2 3">9006-11</strain>
    </source>
</reference>
<evidence type="ECO:0008006" key="4">
    <source>
        <dbReference type="Google" id="ProtNLM"/>
    </source>
</evidence>
<protein>
    <recommendedName>
        <fullName evidence="4">C2H2-type domain-containing protein</fullName>
    </recommendedName>
</protein>
<proteinExistence type="predicted"/>
<dbReference type="PANTHER" id="PTHR37535">
    <property type="entry name" value="FLUG DOMAIN PROTEIN"/>
    <property type="match status" value="1"/>
</dbReference>
<dbReference type="AlphaFoldDB" id="A0A1C7M9E3"/>
<sequence length="1136" mass="129508">MASGFLTKDRLTHAQVLEQRLADTELHARFEEPLNVHHHRKLAKTTLKNHALILKYWTEFVTYYQSKPPIIAQKYAYLSAKIAPDCMMPSAGMPFPISYVDICIDIYVDKCTCHPEHIKEFVRWMAMSLVGRLDTYISKNTLSSYVRTFLGFWAFYAGLLVPPQTRMQVLAYLHSEDMVVQLTTKIRKKPVADIVDVNILIRAMWLDSTHFRTSRMQLQLIYTSLLSAVSGERPGALVEASGYRHSDQAITHGDHSVWIIPSQKTIVVIAIVIRIRLLKGHRDDDSFYKEFIIFEEPSDRRSACSAMLYLAMALEDNVFEDVQTIDQIFVSMPERSHHLTIKEDKKALPLLRNEERSPDGWQISADKPLPYYRYLSLLALYSELAGFEAHVTPYCFRRGAANIWSSELTEEQRKLLLGHTPNSGTFYNSYQSRLSTTDVQGVQDERGQRVEVIDLIKSIGRMSSTIDPNAPTQLTLAERNALLTDPVILALLERKVELECQVSNLCDQLASGNSKHNDASLLLQIEQTREEIKQVAQKRDTTLRREEDQRLQIMRKNYFAKASFRALNKSAPEKPIKLMAATFSGNDVSNLNSPGAEAGSFSNQSIPMTAPSSDPYTSFLCHIYPSDIIGTDSKHLATSITMLLKMPKRPFPKCYPGEMPTLENKCPNLPRMTAGAHIHTCLQKQKIKDASAALDENYIPGQCLWLSCKQKMEIFPDRKAFLKHLDRHLASLHSRVSLPSCKWQVADGVPCGQDECDDWNVHFAEAHAINVEATAHVQFCYFCDTWNVDLSGDKHAWHDHLIGHYGTLYRPFAVRQTDHVDVTPSITGLLEAQGSVEFDIEEGFGGKRPEFHGHIESGIAFTPMICPWCVYNEELPMIIRMMQFASNQAFVHHLSYHKKQLTTIIVHMICYHQVPICRTERCVQVRRLRLPTKDNKVDVDSDSEVDMMSNKVTETNTSGREDELSLRRMHGKTFFTDPQELETIAGPSNNSVQGQRKKKCISPTEEHWRCSGCHHVYINILDHIRDATQACCRDVAAYRAFDMISKKTIGEDITWLPDNSASSSKKRCRTSDTKGPPKHYCPSHRRQFHDIREHMPNLCKNKTFRIRDESVSRSIWGPSHDFATWAATAPPFEKDD</sequence>
<dbReference type="Pfam" id="PF11917">
    <property type="entry name" value="DUF3435"/>
    <property type="match status" value="1"/>
</dbReference>
<dbReference type="OMA" id="IWITHAE"/>
<feature type="region of interest" description="Disordered" evidence="1">
    <location>
        <begin position="1060"/>
        <end position="1081"/>
    </location>
</feature>
<evidence type="ECO:0000256" key="1">
    <source>
        <dbReference type="SAM" id="MobiDB-lite"/>
    </source>
</evidence>
<dbReference type="InterPro" id="IPR021842">
    <property type="entry name" value="DUF3435"/>
</dbReference>
<dbReference type="Proteomes" id="UP000092993">
    <property type="component" value="Unassembled WGS sequence"/>
</dbReference>
<dbReference type="PANTHER" id="PTHR37535:SF3">
    <property type="entry name" value="FLUG DOMAIN-CONTAINING PROTEIN"/>
    <property type="match status" value="1"/>
</dbReference>